<dbReference type="PRINTS" id="PR01738">
    <property type="entry name" value="RNABINDINGM8"/>
</dbReference>
<proteinExistence type="predicted"/>
<dbReference type="Proteomes" id="UP001476247">
    <property type="component" value="Unassembled WGS sequence"/>
</dbReference>
<feature type="region of interest" description="Disordered" evidence="7">
    <location>
        <begin position="1"/>
        <end position="27"/>
    </location>
</feature>
<keyword evidence="4 6" id="KW-0694">RNA-binding</keyword>
<dbReference type="PROSITE" id="PS50102">
    <property type="entry name" value="RRM"/>
    <property type="match status" value="1"/>
</dbReference>
<keyword evidence="5" id="KW-0539">Nucleus</keyword>
<keyword evidence="3" id="KW-0963">Cytoplasm</keyword>
<organism evidence="9 10">
    <name type="scientific">Helicostylum pulchrum</name>
    <dbReference type="NCBI Taxonomy" id="562976"/>
    <lineage>
        <taxon>Eukaryota</taxon>
        <taxon>Fungi</taxon>
        <taxon>Fungi incertae sedis</taxon>
        <taxon>Mucoromycota</taxon>
        <taxon>Mucoromycotina</taxon>
        <taxon>Mucoromycetes</taxon>
        <taxon>Mucorales</taxon>
        <taxon>Mucorineae</taxon>
        <taxon>Mucoraceae</taxon>
        <taxon>Helicostylum</taxon>
    </lineage>
</organism>
<evidence type="ECO:0000256" key="7">
    <source>
        <dbReference type="SAM" id="MobiDB-lite"/>
    </source>
</evidence>
<dbReference type="InterPro" id="IPR008111">
    <property type="entry name" value="RNA-bd_8"/>
</dbReference>
<name>A0ABP9Y9G4_9FUNG</name>
<evidence type="ECO:0000313" key="10">
    <source>
        <dbReference type="Proteomes" id="UP001476247"/>
    </source>
</evidence>
<feature type="region of interest" description="Disordered" evidence="7">
    <location>
        <begin position="140"/>
        <end position="162"/>
    </location>
</feature>
<dbReference type="Pfam" id="PF00076">
    <property type="entry name" value="RRM_1"/>
    <property type="match status" value="1"/>
</dbReference>
<accession>A0ABP9Y9G4</accession>
<dbReference type="Gene3D" id="3.30.70.330">
    <property type="match status" value="1"/>
</dbReference>
<gene>
    <name evidence="9" type="ORF">HPULCUR_008720</name>
</gene>
<feature type="domain" description="RRM" evidence="8">
    <location>
        <begin position="58"/>
        <end position="136"/>
    </location>
</feature>
<sequence>MSKSPERMNIDDDIQIRGRGSNHDSSLRSANRLNTMEQDIEPVRFEKILIVTLAIEGWIVIVRNLHEETDEESLGERFMEYGKPKNIHLNLDRRTGYVKGYALIEYEARKEAEQAIEHANDTEYLGQNIKVDYAFVKGPTVNGNDRDRRDRRRDRSLSPARN</sequence>
<feature type="compositionally biased region" description="Basic and acidic residues" evidence="7">
    <location>
        <begin position="1"/>
        <end position="26"/>
    </location>
</feature>
<evidence type="ECO:0000256" key="5">
    <source>
        <dbReference type="ARBA" id="ARBA00023242"/>
    </source>
</evidence>
<evidence type="ECO:0000259" key="8">
    <source>
        <dbReference type="PROSITE" id="PS50102"/>
    </source>
</evidence>
<dbReference type="InterPro" id="IPR000504">
    <property type="entry name" value="RRM_dom"/>
</dbReference>
<dbReference type="InterPro" id="IPR035979">
    <property type="entry name" value="RBD_domain_sf"/>
</dbReference>
<evidence type="ECO:0000256" key="4">
    <source>
        <dbReference type="ARBA" id="ARBA00022884"/>
    </source>
</evidence>
<reference evidence="9 10" key="1">
    <citation type="submission" date="2024-04" db="EMBL/GenBank/DDBJ databases">
        <title>genome sequences of Mucor flavus KT1a and Helicostylum pulchrum KT1b strains isolation_sourced from the surface of a dry-aged beef.</title>
        <authorList>
            <person name="Toyotome T."/>
            <person name="Hosono M."/>
            <person name="Torimaru M."/>
            <person name="Fukuda K."/>
            <person name="Mikami N."/>
        </authorList>
    </citation>
    <scope>NUCLEOTIDE SEQUENCE [LARGE SCALE GENOMIC DNA]</scope>
    <source>
        <strain evidence="9 10">KT1b</strain>
    </source>
</reference>
<dbReference type="CDD" id="cd12324">
    <property type="entry name" value="RRM_RBM8"/>
    <property type="match status" value="1"/>
</dbReference>
<dbReference type="InterPro" id="IPR012677">
    <property type="entry name" value="Nucleotide-bd_a/b_plait_sf"/>
</dbReference>
<evidence type="ECO:0000256" key="2">
    <source>
        <dbReference type="ARBA" id="ARBA00004496"/>
    </source>
</evidence>
<dbReference type="EMBL" id="BAABUJ010000027">
    <property type="protein sequence ID" value="GAA5803243.1"/>
    <property type="molecule type" value="Genomic_DNA"/>
</dbReference>
<evidence type="ECO:0000256" key="1">
    <source>
        <dbReference type="ARBA" id="ARBA00004123"/>
    </source>
</evidence>
<dbReference type="PANTHER" id="PTHR45894">
    <property type="entry name" value="RNA-BINDING PROTEIN 8A"/>
    <property type="match status" value="1"/>
</dbReference>
<dbReference type="SUPFAM" id="SSF54928">
    <property type="entry name" value="RNA-binding domain, RBD"/>
    <property type="match status" value="1"/>
</dbReference>
<comment type="caution">
    <text evidence="9">The sequence shown here is derived from an EMBL/GenBank/DDBJ whole genome shotgun (WGS) entry which is preliminary data.</text>
</comment>
<evidence type="ECO:0000256" key="3">
    <source>
        <dbReference type="ARBA" id="ARBA00022490"/>
    </source>
</evidence>
<dbReference type="SMART" id="SM00360">
    <property type="entry name" value="RRM"/>
    <property type="match status" value="1"/>
</dbReference>
<evidence type="ECO:0000256" key="6">
    <source>
        <dbReference type="PROSITE-ProRule" id="PRU00176"/>
    </source>
</evidence>
<keyword evidence="10" id="KW-1185">Reference proteome</keyword>
<comment type="subcellular location">
    <subcellularLocation>
        <location evidence="2">Cytoplasm</location>
    </subcellularLocation>
    <subcellularLocation>
        <location evidence="1">Nucleus</location>
    </subcellularLocation>
</comment>
<feature type="compositionally biased region" description="Basic and acidic residues" evidence="7">
    <location>
        <begin position="144"/>
        <end position="156"/>
    </location>
</feature>
<dbReference type="InterPro" id="IPR033744">
    <property type="entry name" value="RRM_RBM8"/>
</dbReference>
<protein>
    <recommendedName>
        <fullName evidence="8">RRM domain-containing protein</fullName>
    </recommendedName>
</protein>
<evidence type="ECO:0000313" key="9">
    <source>
        <dbReference type="EMBL" id="GAA5803243.1"/>
    </source>
</evidence>